<organism evidence="2 3">
    <name type="scientific">Heyndrickxia sporothermodurans</name>
    <dbReference type="NCBI Taxonomy" id="46224"/>
    <lineage>
        <taxon>Bacteria</taxon>
        <taxon>Bacillati</taxon>
        <taxon>Bacillota</taxon>
        <taxon>Bacilli</taxon>
        <taxon>Bacillales</taxon>
        <taxon>Bacillaceae</taxon>
        <taxon>Heyndrickxia</taxon>
    </lineage>
</organism>
<keyword evidence="3" id="KW-1185">Reference proteome</keyword>
<evidence type="ECO:0000256" key="1">
    <source>
        <dbReference type="SAM" id="Phobius"/>
    </source>
</evidence>
<feature type="transmembrane region" description="Helical" evidence="1">
    <location>
        <begin position="6"/>
        <end position="27"/>
    </location>
</feature>
<gene>
    <name evidence="2" type="ORF">B4102_0954</name>
</gene>
<protein>
    <submittedName>
        <fullName evidence="2">Uncharacterized protein</fullName>
    </submittedName>
</protein>
<keyword evidence="1" id="KW-0812">Transmembrane</keyword>
<name>A0A150KJZ1_9BACI</name>
<sequence>MIFTSLICILSIGEIFSIVTVCIIMLLKRFKCILLILLTKVPSRYFEIWIAC</sequence>
<comment type="caution">
    <text evidence="2">The sequence shown here is derived from an EMBL/GenBank/DDBJ whole genome shotgun (WGS) entry which is preliminary data.</text>
</comment>
<keyword evidence="1" id="KW-1133">Transmembrane helix</keyword>
<evidence type="ECO:0000313" key="3">
    <source>
        <dbReference type="Proteomes" id="UP000075666"/>
    </source>
</evidence>
<reference evidence="2 3" key="1">
    <citation type="submission" date="2016-01" db="EMBL/GenBank/DDBJ databases">
        <title>Genome Sequences of Twelve Sporeforming Bacillus Species Isolated from Foods.</title>
        <authorList>
            <person name="Berendsen E.M."/>
            <person name="Wells-Bennik M.H."/>
            <person name="Krawcyk A.O."/>
            <person name="De Jong A."/>
            <person name="Holsappel S."/>
            <person name="Eijlander R.T."/>
            <person name="Kuipers O.P."/>
        </authorList>
    </citation>
    <scope>NUCLEOTIDE SEQUENCE [LARGE SCALE GENOMIC DNA]</scope>
    <source>
        <strain evidence="2 3">B4102</strain>
    </source>
</reference>
<dbReference type="PATRIC" id="fig|46224.3.peg.2095"/>
<dbReference type="AlphaFoldDB" id="A0A150KJZ1"/>
<accession>A0A150KJZ1</accession>
<dbReference type="Proteomes" id="UP000075666">
    <property type="component" value="Unassembled WGS sequence"/>
</dbReference>
<proteinExistence type="predicted"/>
<keyword evidence="1" id="KW-0472">Membrane</keyword>
<dbReference type="EMBL" id="LQYN01000169">
    <property type="protein sequence ID" value="KYC84223.1"/>
    <property type="molecule type" value="Genomic_DNA"/>
</dbReference>
<evidence type="ECO:0000313" key="2">
    <source>
        <dbReference type="EMBL" id="KYC84223.1"/>
    </source>
</evidence>